<dbReference type="Proteomes" id="UP001596524">
    <property type="component" value="Unassembled WGS sequence"/>
</dbReference>
<dbReference type="EMBL" id="JBHTCH010000004">
    <property type="protein sequence ID" value="MFC7359373.1"/>
    <property type="molecule type" value="Genomic_DNA"/>
</dbReference>
<comment type="caution">
    <text evidence="2">The sequence shown here is derived from an EMBL/GenBank/DDBJ whole genome shotgun (WGS) entry which is preliminary data.</text>
</comment>
<name>A0ABW2MXF3_9ACTN</name>
<protein>
    <recommendedName>
        <fullName evidence="4">Lamin tail domain-containing protein</fullName>
    </recommendedName>
</protein>
<reference evidence="3" key="1">
    <citation type="journal article" date="2019" name="Int. J. Syst. Evol. Microbiol.">
        <title>The Global Catalogue of Microorganisms (GCM) 10K type strain sequencing project: providing services to taxonomists for standard genome sequencing and annotation.</title>
        <authorList>
            <consortium name="The Broad Institute Genomics Platform"/>
            <consortium name="The Broad Institute Genome Sequencing Center for Infectious Disease"/>
            <person name="Wu L."/>
            <person name="Ma J."/>
        </authorList>
    </citation>
    <scope>NUCLEOTIDE SEQUENCE [LARGE SCALE GENOMIC DNA]</scope>
    <source>
        <strain evidence="3">FCH27</strain>
    </source>
</reference>
<sequence length="192" mass="20126">MRLNGGLAFVAVAVVLSGCAGNNGDREHDATSSTTPSTSPDEPGTKTSACEDKRGDGGPMDLLLTTLAVGEDVVVTAELAEAIPRDDTVDVGVMLLSQDWNTSQYLVGRWVNGRALGPRNRGRLTSGRIPPARVLVEGSTVTLTYPPSVLDGLGENWTWGAWTGADSIFRDASGNNVDACPGPLGAMERQPF</sequence>
<gene>
    <name evidence="2" type="ORF">ACFQO6_03750</name>
</gene>
<proteinExistence type="predicted"/>
<evidence type="ECO:0000313" key="2">
    <source>
        <dbReference type="EMBL" id="MFC7359373.1"/>
    </source>
</evidence>
<organism evidence="2 3">
    <name type="scientific">Nocardioides astragali</name>
    <dbReference type="NCBI Taxonomy" id="1776736"/>
    <lineage>
        <taxon>Bacteria</taxon>
        <taxon>Bacillati</taxon>
        <taxon>Actinomycetota</taxon>
        <taxon>Actinomycetes</taxon>
        <taxon>Propionibacteriales</taxon>
        <taxon>Nocardioidaceae</taxon>
        <taxon>Nocardioides</taxon>
    </lineage>
</organism>
<evidence type="ECO:0000313" key="3">
    <source>
        <dbReference type="Proteomes" id="UP001596524"/>
    </source>
</evidence>
<evidence type="ECO:0000256" key="1">
    <source>
        <dbReference type="SAM" id="MobiDB-lite"/>
    </source>
</evidence>
<dbReference type="RefSeq" id="WP_255889464.1">
    <property type="nucleotide sequence ID" value="NZ_JAFMZM010000002.1"/>
</dbReference>
<keyword evidence="3" id="KW-1185">Reference proteome</keyword>
<accession>A0ABW2MXF3</accession>
<dbReference type="PROSITE" id="PS51257">
    <property type="entry name" value="PROKAR_LIPOPROTEIN"/>
    <property type="match status" value="1"/>
</dbReference>
<feature type="region of interest" description="Disordered" evidence="1">
    <location>
        <begin position="22"/>
        <end position="58"/>
    </location>
</feature>
<evidence type="ECO:0008006" key="4">
    <source>
        <dbReference type="Google" id="ProtNLM"/>
    </source>
</evidence>
<feature type="compositionally biased region" description="Low complexity" evidence="1">
    <location>
        <begin position="31"/>
        <end position="40"/>
    </location>
</feature>